<evidence type="ECO:0000313" key="7">
    <source>
        <dbReference type="EMBL" id="MET4633752.1"/>
    </source>
</evidence>
<evidence type="ECO:0000313" key="8">
    <source>
        <dbReference type="Proteomes" id="UP001549321"/>
    </source>
</evidence>
<dbReference type="Gene3D" id="3.40.50.2300">
    <property type="match status" value="2"/>
</dbReference>
<reference evidence="7 8" key="1">
    <citation type="submission" date="2024-06" db="EMBL/GenBank/DDBJ databases">
        <title>Sorghum-associated microbial communities from plants grown in Nebraska, USA.</title>
        <authorList>
            <person name="Schachtman D."/>
        </authorList>
    </citation>
    <scope>NUCLEOTIDE SEQUENCE [LARGE SCALE GENOMIC DNA]</scope>
    <source>
        <strain evidence="7 8">3207</strain>
    </source>
</reference>
<dbReference type="InterPro" id="IPR028082">
    <property type="entry name" value="Peripla_BP_I"/>
</dbReference>
<dbReference type="Pfam" id="PF13458">
    <property type="entry name" value="Peripla_BP_6"/>
    <property type="match status" value="1"/>
</dbReference>
<comment type="caution">
    <text evidence="7">The sequence shown here is derived from an EMBL/GenBank/DDBJ whole genome shotgun (WGS) entry which is preliminary data.</text>
</comment>
<dbReference type="InterPro" id="IPR028081">
    <property type="entry name" value="Leu-bd"/>
</dbReference>
<dbReference type="PANTHER" id="PTHR47151:SF2">
    <property type="entry name" value="AMINO ACID BINDING PROTEIN"/>
    <property type="match status" value="1"/>
</dbReference>
<evidence type="ECO:0000256" key="4">
    <source>
        <dbReference type="ARBA" id="ARBA00022970"/>
    </source>
</evidence>
<keyword evidence="8" id="KW-1185">Reference proteome</keyword>
<evidence type="ECO:0000259" key="6">
    <source>
        <dbReference type="Pfam" id="PF13458"/>
    </source>
</evidence>
<dbReference type="CDD" id="cd06342">
    <property type="entry name" value="PBP1_ABC_LIVBP-like"/>
    <property type="match status" value="1"/>
</dbReference>
<organism evidence="7 8">
    <name type="scientific">Kaistia defluvii</name>
    <dbReference type="NCBI Taxonomy" id="410841"/>
    <lineage>
        <taxon>Bacteria</taxon>
        <taxon>Pseudomonadati</taxon>
        <taxon>Pseudomonadota</taxon>
        <taxon>Alphaproteobacteria</taxon>
        <taxon>Hyphomicrobiales</taxon>
        <taxon>Kaistiaceae</taxon>
        <taxon>Kaistia</taxon>
    </lineage>
</organism>
<feature type="domain" description="Leucine-binding protein" evidence="6">
    <location>
        <begin position="26"/>
        <end position="361"/>
    </location>
</feature>
<comment type="similarity">
    <text evidence="1">Belongs to the leucine-binding protein family.</text>
</comment>
<protein>
    <submittedName>
        <fullName evidence="7">Branched-chain amino acid transport system substrate-binding protein</fullName>
    </submittedName>
</protein>
<feature type="chain" id="PRO_5046396615" evidence="5">
    <location>
        <begin position="25"/>
        <end position="370"/>
    </location>
</feature>
<dbReference type="EMBL" id="JBEPSM010000001">
    <property type="protein sequence ID" value="MET4633752.1"/>
    <property type="molecule type" value="Genomic_DNA"/>
</dbReference>
<dbReference type="PRINTS" id="PR00337">
    <property type="entry name" value="LEUILEVALBP"/>
</dbReference>
<dbReference type="SUPFAM" id="SSF53822">
    <property type="entry name" value="Periplasmic binding protein-like I"/>
    <property type="match status" value="1"/>
</dbReference>
<keyword evidence="2" id="KW-0813">Transport</keyword>
<feature type="signal peptide" evidence="5">
    <location>
        <begin position="1"/>
        <end position="24"/>
    </location>
</feature>
<dbReference type="Proteomes" id="UP001549321">
    <property type="component" value="Unassembled WGS sequence"/>
</dbReference>
<gene>
    <name evidence="7" type="ORF">ABIE08_001665</name>
</gene>
<evidence type="ECO:0000256" key="5">
    <source>
        <dbReference type="SAM" id="SignalP"/>
    </source>
</evidence>
<accession>A0ABV2QXJ6</accession>
<keyword evidence="4" id="KW-0029">Amino-acid transport</keyword>
<evidence type="ECO:0000256" key="2">
    <source>
        <dbReference type="ARBA" id="ARBA00022448"/>
    </source>
</evidence>
<evidence type="ECO:0000256" key="3">
    <source>
        <dbReference type="ARBA" id="ARBA00022729"/>
    </source>
</evidence>
<dbReference type="InterPro" id="IPR000709">
    <property type="entry name" value="Leu_Ile_Val-bd"/>
</dbReference>
<keyword evidence="3 5" id="KW-0732">Signal</keyword>
<sequence length="370" mass="37974">MLRVNCLPACLALLLATTAGPALADIRILAVGPMTGPYQALGKQIRAGVETAVDALNAKGGINGERISVDIEDDACKPEAAVAAANRAVGRGDQLVVGHVCAEAAIAAASVYADNKLLAITPAVTANRYTDQRAGPTLFRLATRDDAQAPTAGAFLAERFGNKRIALLNDGSSYGKPLAEATKQAMNEAGKREARLDTFDPGAKEYNALADRLIADAIDVVFVGGDQGDIALILKALRAKGSPAVVMGGDSLATSEFVTAAGDAANGTLLTFFTDWRLQPPAETANAALRQAGIEPQGYVLPAYAAVQLWAAARQSSGPAAGDTLASTLSASPTPTVLGTVAFDGKGDAQLAGFSVYRWENGALVPETGP</sequence>
<dbReference type="PANTHER" id="PTHR47151">
    <property type="entry name" value="LEU/ILE/VAL-BINDING ABC TRANSPORTER SUBUNIT"/>
    <property type="match status" value="1"/>
</dbReference>
<proteinExistence type="inferred from homology"/>
<evidence type="ECO:0000256" key="1">
    <source>
        <dbReference type="ARBA" id="ARBA00010062"/>
    </source>
</evidence>
<dbReference type="RefSeq" id="WP_354550211.1">
    <property type="nucleotide sequence ID" value="NZ_JBEPSM010000001.1"/>
</dbReference>
<name>A0ABV2QXJ6_9HYPH</name>